<feature type="region of interest" description="Disordered" evidence="1">
    <location>
        <begin position="1"/>
        <end position="25"/>
    </location>
</feature>
<feature type="compositionally biased region" description="Low complexity" evidence="1">
    <location>
        <begin position="48"/>
        <end position="59"/>
    </location>
</feature>
<protein>
    <submittedName>
        <fullName evidence="2">Uncharacterized protein</fullName>
    </submittedName>
</protein>
<keyword evidence="3" id="KW-1185">Reference proteome</keyword>
<proteinExistence type="predicted"/>
<dbReference type="InParanoid" id="A0A1V9Y3L9"/>
<evidence type="ECO:0000313" key="3">
    <source>
        <dbReference type="Proteomes" id="UP000192247"/>
    </source>
</evidence>
<accession>A0A1V9Y3L9</accession>
<dbReference type="AlphaFoldDB" id="A0A1V9Y3L9"/>
<reference evidence="2 3" key="1">
    <citation type="journal article" date="2017" name="Gigascience">
        <title>Draft genome of the honey bee ectoparasitic mite, Tropilaelaps mercedesae, is shaped by the parasitic life history.</title>
        <authorList>
            <person name="Dong X."/>
            <person name="Armstrong S.D."/>
            <person name="Xia D."/>
            <person name="Makepeace B.L."/>
            <person name="Darby A.C."/>
            <person name="Kadowaki T."/>
        </authorList>
    </citation>
    <scope>NUCLEOTIDE SEQUENCE [LARGE SCALE GENOMIC DNA]</scope>
    <source>
        <strain evidence="2">Wuxi-XJTLU</strain>
    </source>
</reference>
<sequence>MHGHQKGPQGDGTQRCQMREGARLRATPMFNRHIRLAYRPVPSFGTRQTSPQSSTTTSPLRASAGA</sequence>
<comment type="caution">
    <text evidence="2">The sequence shown here is derived from an EMBL/GenBank/DDBJ whole genome shotgun (WGS) entry which is preliminary data.</text>
</comment>
<evidence type="ECO:0000256" key="1">
    <source>
        <dbReference type="SAM" id="MobiDB-lite"/>
    </source>
</evidence>
<dbReference type="Proteomes" id="UP000192247">
    <property type="component" value="Unassembled WGS sequence"/>
</dbReference>
<name>A0A1V9Y3L9_9ACAR</name>
<feature type="region of interest" description="Disordered" evidence="1">
    <location>
        <begin position="39"/>
        <end position="66"/>
    </location>
</feature>
<organism evidence="2 3">
    <name type="scientific">Tropilaelaps mercedesae</name>
    <dbReference type="NCBI Taxonomy" id="418985"/>
    <lineage>
        <taxon>Eukaryota</taxon>
        <taxon>Metazoa</taxon>
        <taxon>Ecdysozoa</taxon>
        <taxon>Arthropoda</taxon>
        <taxon>Chelicerata</taxon>
        <taxon>Arachnida</taxon>
        <taxon>Acari</taxon>
        <taxon>Parasitiformes</taxon>
        <taxon>Mesostigmata</taxon>
        <taxon>Gamasina</taxon>
        <taxon>Dermanyssoidea</taxon>
        <taxon>Laelapidae</taxon>
        <taxon>Tropilaelaps</taxon>
    </lineage>
</organism>
<gene>
    <name evidence="2" type="ORF">BIW11_05124</name>
</gene>
<evidence type="ECO:0000313" key="2">
    <source>
        <dbReference type="EMBL" id="OQR80339.1"/>
    </source>
</evidence>
<dbReference type="EMBL" id="MNPL01000103">
    <property type="protein sequence ID" value="OQR80339.1"/>
    <property type="molecule type" value="Genomic_DNA"/>
</dbReference>